<protein>
    <submittedName>
        <fullName evidence="2">Uncharacterized protein</fullName>
    </submittedName>
</protein>
<dbReference type="Proteomes" id="UP000608522">
    <property type="component" value="Unassembled WGS sequence"/>
</dbReference>
<organism evidence="2 3">
    <name type="scientific">Streptomyces spororaveus</name>
    <dbReference type="NCBI Taxonomy" id="284039"/>
    <lineage>
        <taxon>Bacteria</taxon>
        <taxon>Bacillati</taxon>
        <taxon>Actinomycetota</taxon>
        <taxon>Actinomycetes</taxon>
        <taxon>Kitasatosporales</taxon>
        <taxon>Streptomycetaceae</taxon>
        <taxon>Streptomyces</taxon>
    </lineage>
</organism>
<evidence type="ECO:0000313" key="3">
    <source>
        <dbReference type="Proteomes" id="UP000608522"/>
    </source>
</evidence>
<dbReference type="EMBL" id="BNED01000005">
    <property type="protein sequence ID" value="GHI75745.1"/>
    <property type="molecule type" value="Genomic_DNA"/>
</dbReference>
<accession>A0ABQ3T5X9</accession>
<evidence type="ECO:0000313" key="2">
    <source>
        <dbReference type="EMBL" id="GHI75745.1"/>
    </source>
</evidence>
<reference evidence="3" key="1">
    <citation type="submission" date="2023-07" db="EMBL/GenBank/DDBJ databases">
        <title>Whole genome shotgun sequence of Streptomyces spororaveus NBRC 15456.</title>
        <authorList>
            <person name="Komaki H."/>
            <person name="Tamura T."/>
        </authorList>
    </citation>
    <scope>NUCLEOTIDE SEQUENCE [LARGE SCALE GENOMIC DNA]</scope>
    <source>
        <strain evidence="3">NBRC 15456</strain>
    </source>
</reference>
<feature type="region of interest" description="Disordered" evidence="1">
    <location>
        <begin position="55"/>
        <end position="81"/>
    </location>
</feature>
<sequence length="81" mass="8278">MDPDKHTPLRAGALVCTLSPSPAPSSSQLLAEHTMAALAEHGVTGKTVRISAHDVEPGVKRTRATGTPGRIPGTPSRAATS</sequence>
<name>A0ABQ3T5X9_9ACTN</name>
<keyword evidence="3" id="KW-1185">Reference proteome</keyword>
<proteinExistence type="predicted"/>
<gene>
    <name evidence="2" type="ORF">Sspor_13060</name>
</gene>
<comment type="caution">
    <text evidence="2">The sequence shown here is derived from an EMBL/GenBank/DDBJ whole genome shotgun (WGS) entry which is preliminary data.</text>
</comment>
<evidence type="ECO:0000256" key="1">
    <source>
        <dbReference type="SAM" id="MobiDB-lite"/>
    </source>
</evidence>